<dbReference type="HOGENOM" id="CLU_2061104_0_0_1"/>
<protein>
    <submittedName>
        <fullName evidence="2">Uncharacterized protein</fullName>
    </submittedName>
</protein>
<evidence type="ECO:0000313" key="2">
    <source>
        <dbReference type="EMBL" id="EUN24675.1"/>
    </source>
</evidence>
<proteinExistence type="predicted"/>
<accession>W7EG58</accession>
<dbReference type="Proteomes" id="UP000054337">
    <property type="component" value="Unassembled WGS sequence"/>
</dbReference>
<dbReference type="EMBL" id="KI968763">
    <property type="protein sequence ID" value="EUN24675.1"/>
    <property type="molecule type" value="Genomic_DNA"/>
</dbReference>
<evidence type="ECO:0000256" key="1">
    <source>
        <dbReference type="SAM" id="MobiDB-lite"/>
    </source>
</evidence>
<dbReference type="GeneID" id="26252094"/>
<name>W7EG58_BIPV3</name>
<sequence>MTSVLFGGWRGGGRRLGSASRVVLASLLHEPCQVVGRAQMRVQGNVQIEEYSLSARAEQLASANRALADGDWREEEKSRRGGRDAASGLGVEGGGLGSVEEMQWTGRAVTGQGEKNECR</sequence>
<dbReference type="RefSeq" id="XP_014554226.1">
    <property type="nucleotide sequence ID" value="XM_014698740.1"/>
</dbReference>
<evidence type="ECO:0000313" key="3">
    <source>
        <dbReference type="Proteomes" id="UP000054337"/>
    </source>
</evidence>
<dbReference type="AlphaFoldDB" id="W7EG58"/>
<keyword evidence="3" id="KW-1185">Reference proteome</keyword>
<gene>
    <name evidence="2" type="ORF">COCVIDRAFT_17981</name>
</gene>
<feature type="compositionally biased region" description="Basic and acidic residues" evidence="1">
    <location>
        <begin position="68"/>
        <end position="83"/>
    </location>
</feature>
<organism evidence="2 3">
    <name type="scientific">Bipolaris victoriae (strain FI3)</name>
    <name type="common">Victoria blight of oats agent</name>
    <name type="synonym">Cochliobolus victoriae</name>
    <dbReference type="NCBI Taxonomy" id="930091"/>
    <lineage>
        <taxon>Eukaryota</taxon>
        <taxon>Fungi</taxon>
        <taxon>Dikarya</taxon>
        <taxon>Ascomycota</taxon>
        <taxon>Pezizomycotina</taxon>
        <taxon>Dothideomycetes</taxon>
        <taxon>Pleosporomycetidae</taxon>
        <taxon>Pleosporales</taxon>
        <taxon>Pleosporineae</taxon>
        <taxon>Pleosporaceae</taxon>
        <taxon>Bipolaris</taxon>
    </lineage>
</organism>
<reference evidence="2 3" key="1">
    <citation type="journal article" date="2013" name="PLoS Genet.">
        <title>Comparative genome structure, secondary metabolite, and effector coding capacity across Cochliobolus pathogens.</title>
        <authorList>
            <person name="Condon B.J."/>
            <person name="Leng Y."/>
            <person name="Wu D."/>
            <person name="Bushley K.E."/>
            <person name="Ohm R.A."/>
            <person name="Otillar R."/>
            <person name="Martin J."/>
            <person name="Schackwitz W."/>
            <person name="Grimwood J."/>
            <person name="MohdZainudin N."/>
            <person name="Xue C."/>
            <person name="Wang R."/>
            <person name="Manning V.A."/>
            <person name="Dhillon B."/>
            <person name="Tu Z.J."/>
            <person name="Steffenson B.J."/>
            <person name="Salamov A."/>
            <person name="Sun H."/>
            <person name="Lowry S."/>
            <person name="LaButti K."/>
            <person name="Han J."/>
            <person name="Copeland A."/>
            <person name="Lindquist E."/>
            <person name="Barry K."/>
            <person name="Schmutz J."/>
            <person name="Baker S.E."/>
            <person name="Ciuffetti L.M."/>
            <person name="Grigoriev I.V."/>
            <person name="Zhong S."/>
            <person name="Turgeon B.G."/>
        </authorList>
    </citation>
    <scope>NUCLEOTIDE SEQUENCE [LARGE SCALE GENOMIC DNA]</scope>
    <source>
        <strain evidence="2 3">FI3</strain>
    </source>
</reference>
<feature type="region of interest" description="Disordered" evidence="1">
    <location>
        <begin position="68"/>
        <end position="119"/>
    </location>
</feature>